<keyword evidence="4" id="KW-1185">Reference proteome</keyword>
<evidence type="ECO:0000313" key="4">
    <source>
        <dbReference type="Proteomes" id="UP001185779"/>
    </source>
</evidence>
<dbReference type="Gene3D" id="1.10.630.10">
    <property type="entry name" value="Cytochrome P450"/>
    <property type="match status" value="1"/>
</dbReference>
<dbReference type="GO" id="GO:0005506">
    <property type="term" value="F:iron ion binding"/>
    <property type="evidence" value="ECO:0007669"/>
    <property type="project" value="InterPro"/>
</dbReference>
<dbReference type="AlphaFoldDB" id="A0AAE4R340"/>
<evidence type="ECO:0000313" key="2">
    <source>
        <dbReference type="EMBL" id="MDV6307280.1"/>
    </source>
</evidence>
<proteinExistence type="predicted"/>
<dbReference type="GO" id="GO:0016705">
    <property type="term" value="F:oxidoreductase activity, acting on paired donors, with incorporation or reduction of molecular oxygen"/>
    <property type="evidence" value="ECO:0007669"/>
    <property type="project" value="InterPro"/>
</dbReference>
<comment type="caution">
    <text evidence="3">The sequence shown here is derived from an EMBL/GenBank/DDBJ whole genome shotgun (WGS) entry which is preliminary data.</text>
</comment>
<dbReference type="GO" id="GO:0004497">
    <property type="term" value="F:monooxygenase activity"/>
    <property type="evidence" value="ECO:0007669"/>
    <property type="project" value="InterPro"/>
</dbReference>
<dbReference type="Proteomes" id="UP001185779">
    <property type="component" value="Unassembled WGS sequence"/>
</dbReference>
<dbReference type="RefSeq" id="WP_232512986.1">
    <property type="nucleotide sequence ID" value="NZ_CP091855.1"/>
</dbReference>
<feature type="compositionally biased region" description="Basic residues" evidence="1">
    <location>
        <begin position="281"/>
        <end position="290"/>
    </location>
</feature>
<evidence type="ECO:0000256" key="1">
    <source>
        <dbReference type="SAM" id="MobiDB-lite"/>
    </source>
</evidence>
<dbReference type="GeneID" id="77172645"/>
<dbReference type="Proteomes" id="UP001185922">
    <property type="component" value="Unassembled WGS sequence"/>
</dbReference>
<dbReference type="EMBL" id="JAWLKH010000009">
    <property type="protein sequence ID" value="MDV6312324.1"/>
    <property type="molecule type" value="Genomic_DNA"/>
</dbReference>
<organism evidence="3 5">
    <name type="scientific">Gordonia amicalis</name>
    <dbReference type="NCBI Taxonomy" id="89053"/>
    <lineage>
        <taxon>Bacteria</taxon>
        <taxon>Bacillati</taxon>
        <taxon>Actinomycetota</taxon>
        <taxon>Actinomycetes</taxon>
        <taxon>Mycobacteriales</taxon>
        <taxon>Gordoniaceae</taxon>
        <taxon>Gordonia</taxon>
    </lineage>
</organism>
<name>A0AAE4R340_9ACTN</name>
<reference evidence="3 4" key="1">
    <citation type="submission" date="2023-10" db="EMBL/GenBank/DDBJ databases">
        <title>Development of a sustainable strategy for remediation of hydrocarbon-contaminated territories based on the waste exchange concept.</title>
        <authorList>
            <person name="Krivoruchko A."/>
        </authorList>
    </citation>
    <scope>NUCLEOTIDE SEQUENCE</scope>
    <source>
        <strain evidence="2 4">IEGM 1266</strain>
        <strain evidence="3">IEGM 1279</strain>
    </source>
</reference>
<evidence type="ECO:0000313" key="5">
    <source>
        <dbReference type="Proteomes" id="UP001185922"/>
    </source>
</evidence>
<sequence>MVENDGRSAFGAWSSRAAFLSDVSPADWITRIRDAWKSLVLFGPPEFEEDARVRFVPDPVHRHQRYPTEDFTQAVYAGDEHAIIARTCRALAAATRSSDDCYFAIWAGYSGGVPPLPGGPRMLIPNRDYHLYAGTLSDINEWEEPWTPKTPALLHDPPAFVWPADHAWCLGGIHPCNVLNLDDPYPTLASLTRSQPVSRIAGSSFFLVTGWDVIAEAVARPEDFSSNLTSTMVWKDDGTVEEYPIADLGLRSTCWPPRTTPSQAAPRDGHGHAVVGGPTRPCHRTLRRPHPGPFVG</sequence>
<dbReference type="InterPro" id="IPR036396">
    <property type="entry name" value="Cyt_P450_sf"/>
</dbReference>
<gene>
    <name evidence="2" type="ORF">R3P94_08025</name>
    <name evidence="3" type="ORF">R3Q15_10585</name>
</gene>
<feature type="region of interest" description="Disordered" evidence="1">
    <location>
        <begin position="256"/>
        <end position="296"/>
    </location>
</feature>
<dbReference type="GO" id="GO:0020037">
    <property type="term" value="F:heme binding"/>
    <property type="evidence" value="ECO:0007669"/>
    <property type="project" value="InterPro"/>
</dbReference>
<protein>
    <submittedName>
        <fullName evidence="3">Uncharacterized protein</fullName>
    </submittedName>
</protein>
<evidence type="ECO:0000313" key="3">
    <source>
        <dbReference type="EMBL" id="MDV6312324.1"/>
    </source>
</evidence>
<dbReference type="EMBL" id="JAWLKI010000007">
    <property type="protein sequence ID" value="MDV6307280.1"/>
    <property type="molecule type" value="Genomic_DNA"/>
</dbReference>
<accession>A0AAE4R340</accession>